<sequence>MENKKGQPTTEAIFRGIQSGKVLELFDKLQYQIAIHGDLTYSDPWGEVHRFRDQFESAKHDSDSPTAIGRYPFADVWIQFYETEVKDYSLLLEMCLMASHSRTSVWRKGFGTLLDKLYGKIPLVEYEQALEHLEHPYALSEILWALEWDYRDQEVYLKFSHYILLHLLPLLTPRNITFLYSVREWFGSTSDHRVVLVHCYWIDCWLKHPKRLLTDDEFTADFKIRYELYRLCNFLSYKEEPYPLEFPIRAVDFGRACQMGLLSEDTLMVELMDRPLSPVLIEEAVDFFYKKDQKEKRLYIDCRDYDFSRFKKVLEKVTERILDIELERGEACTDVTSLARKLDGGTGAELMIRLLSLMGKEKFIRLDKWYYDTGESRTGMFCHLMLHCAPSPTDTPDWLKMLVERAGITPKRLVEMAVYSPRWLEMVEEAIGWKGLTCAANLFYAYTRECYDDVDEARITPYTLLSPLEISAGVVDTAWFWKAYNALGRERYEKVFAASKAVTESSGVYSRFRKYTDALVGKYTIAQLESLVMDNRNKDWVRAYPLAPFAGKARKKEVDARLRFLKAFWLSSDTLSGRHTAEKEAVQVALDNLTGNSGLGNLDTRWFKKKVW</sequence>
<protein>
    <recommendedName>
        <fullName evidence="1">DUF5724 domain-containing protein</fullName>
    </recommendedName>
</protein>
<gene>
    <name evidence="2" type="ORF">M124_1346</name>
</gene>
<dbReference type="EMBL" id="JGCY01000261">
    <property type="protein sequence ID" value="EXY74766.1"/>
    <property type="molecule type" value="Genomic_DNA"/>
</dbReference>
<dbReference type="Proteomes" id="UP000020529">
    <property type="component" value="Unassembled WGS sequence"/>
</dbReference>
<evidence type="ECO:0000313" key="3">
    <source>
        <dbReference type="Proteomes" id="UP000020529"/>
    </source>
</evidence>
<accession>A0A015TVL4</accession>
<dbReference type="RefSeq" id="WP_032587965.1">
    <property type="nucleotide sequence ID" value="NZ_JGCY01000261.1"/>
</dbReference>
<evidence type="ECO:0000313" key="2">
    <source>
        <dbReference type="EMBL" id="EXY74766.1"/>
    </source>
</evidence>
<feature type="domain" description="DUF5724" evidence="1">
    <location>
        <begin position="11"/>
        <end position="599"/>
    </location>
</feature>
<reference evidence="2 3" key="1">
    <citation type="submission" date="2014-02" db="EMBL/GenBank/DDBJ databases">
        <authorList>
            <person name="Sears C."/>
            <person name="Carroll K."/>
            <person name="Sack B.R."/>
            <person name="Qadri F."/>
            <person name="Myers L.L."/>
            <person name="Chung G.-T."/>
            <person name="Escheverria P."/>
            <person name="Fraser C.M."/>
            <person name="Sadzewicz L."/>
            <person name="Shefchek K.A."/>
            <person name="Tallon L."/>
            <person name="Das S.P."/>
            <person name="Daugherty S."/>
            <person name="Mongodin E.F."/>
        </authorList>
    </citation>
    <scope>NUCLEOTIDE SEQUENCE [LARGE SCALE GENOMIC DNA]</scope>
    <source>
        <strain evidence="3">3988T(B)14</strain>
    </source>
</reference>
<dbReference type="PATRIC" id="fig|1339315.3.peg.2125"/>
<dbReference type="AlphaFoldDB" id="A0A015TVL4"/>
<comment type="caution">
    <text evidence="2">The sequence shown here is derived from an EMBL/GenBank/DDBJ whole genome shotgun (WGS) entry which is preliminary data.</text>
</comment>
<dbReference type="Pfam" id="PF18991">
    <property type="entry name" value="DUF5724"/>
    <property type="match status" value="1"/>
</dbReference>
<name>A0A015TVL4_BACFG</name>
<evidence type="ECO:0000259" key="1">
    <source>
        <dbReference type="Pfam" id="PF18991"/>
    </source>
</evidence>
<organism evidence="2 3">
    <name type="scientific">Bacteroides fragilis str. 3988T(B)14</name>
    <dbReference type="NCBI Taxonomy" id="1339315"/>
    <lineage>
        <taxon>Bacteria</taxon>
        <taxon>Pseudomonadati</taxon>
        <taxon>Bacteroidota</taxon>
        <taxon>Bacteroidia</taxon>
        <taxon>Bacteroidales</taxon>
        <taxon>Bacteroidaceae</taxon>
        <taxon>Bacteroides</taxon>
    </lineage>
</organism>
<dbReference type="InterPro" id="IPR043782">
    <property type="entry name" value="DUF5724"/>
</dbReference>
<proteinExistence type="predicted"/>